<dbReference type="PANTHER" id="PTHR38602:SF1">
    <property type="entry name" value="INNER MEMBRANE PROTEIN"/>
    <property type="match status" value="1"/>
</dbReference>
<evidence type="ECO:0000256" key="1">
    <source>
        <dbReference type="SAM" id="Phobius"/>
    </source>
</evidence>
<dbReference type="Pfam" id="PF09838">
    <property type="entry name" value="DUF2065"/>
    <property type="match status" value="1"/>
</dbReference>
<keyword evidence="1" id="KW-0812">Transmembrane</keyword>
<organism evidence="2 3">
    <name type="scientific">Uliginosibacterium sediminicola</name>
    <dbReference type="NCBI Taxonomy" id="2024550"/>
    <lineage>
        <taxon>Bacteria</taxon>
        <taxon>Pseudomonadati</taxon>
        <taxon>Pseudomonadota</taxon>
        <taxon>Betaproteobacteria</taxon>
        <taxon>Rhodocyclales</taxon>
        <taxon>Zoogloeaceae</taxon>
        <taxon>Uliginosibacterium</taxon>
    </lineage>
</organism>
<dbReference type="RefSeq" id="WP_345919317.1">
    <property type="nucleotide sequence ID" value="NZ_JBDIVE010000003.1"/>
</dbReference>
<evidence type="ECO:0000313" key="3">
    <source>
        <dbReference type="Proteomes" id="UP001410394"/>
    </source>
</evidence>
<gene>
    <name evidence="2" type="ORF">ABDB84_08670</name>
</gene>
<keyword evidence="1" id="KW-0472">Membrane</keyword>
<keyword evidence="3" id="KW-1185">Reference proteome</keyword>
<sequence length="61" mass="6793">MLRTVLTALALMLVLEGLLPLALPQVWREAFLRLTRLADGQLRFMGLASMLLGLVLLLIAY</sequence>
<dbReference type="Proteomes" id="UP001410394">
    <property type="component" value="Unassembled WGS sequence"/>
</dbReference>
<proteinExistence type="predicted"/>
<name>A0ABU9YXW0_9RHOO</name>
<reference evidence="2 3" key="1">
    <citation type="journal article" date="2018" name="Int. J. Syst. Evol. Microbiol.">
        <title>Uliginosibacterium sediminicola sp. nov., isolated from freshwater sediment.</title>
        <authorList>
            <person name="Hwang W.M."/>
            <person name="Kim S.M."/>
            <person name="Kang K."/>
            <person name="Ahn T.Y."/>
        </authorList>
    </citation>
    <scope>NUCLEOTIDE SEQUENCE [LARGE SCALE GENOMIC DNA]</scope>
    <source>
        <strain evidence="2 3">M1-21</strain>
    </source>
</reference>
<dbReference type="PANTHER" id="PTHR38602">
    <property type="entry name" value="INNER MEMBRANE PROTEIN-RELATED"/>
    <property type="match status" value="1"/>
</dbReference>
<dbReference type="InterPro" id="IPR019201">
    <property type="entry name" value="DUF2065"/>
</dbReference>
<keyword evidence="1" id="KW-1133">Transmembrane helix</keyword>
<protein>
    <submittedName>
        <fullName evidence="2">DUF2065 domain-containing protein</fullName>
    </submittedName>
</protein>
<comment type="caution">
    <text evidence="2">The sequence shown here is derived from an EMBL/GenBank/DDBJ whole genome shotgun (WGS) entry which is preliminary data.</text>
</comment>
<dbReference type="EMBL" id="JBDIVE010000003">
    <property type="protein sequence ID" value="MEN3068551.1"/>
    <property type="molecule type" value="Genomic_DNA"/>
</dbReference>
<feature type="transmembrane region" description="Helical" evidence="1">
    <location>
        <begin position="40"/>
        <end position="60"/>
    </location>
</feature>
<accession>A0ABU9YXW0</accession>
<evidence type="ECO:0000313" key="2">
    <source>
        <dbReference type="EMBL" id="MEN3068551.1"/>
    </source>
</evidence>